<dbReference type="Proteomes" id="UP001241377">
    <property type="component" value="Unassembled WGS sequence"/>
</dbReference>
<name>A0ACC2WEM1_9TREE</name>
<reference evidence="1" key="1">
    <citation type="submission" date="2023-04" db="EMBL/GenBank/DDBJ databases">
        <title>Draft Genome sequencing of Naganishia species isolated from polar environments using Oxford Nanopore Technology.</title>
        <authorList>
            <person name="Leo P."/>
            <person name="Venkateswaran K."/>
        </authorList>
    </citation>
    <scope>NUCLEOTIDE SEQUENCE</scope>
    <source>
        <strain evidence="1">MNA-CCFEE 5261</strain>
    </source>
</reference>
<evidence type="ECO:0000313" key="1">
    <source>
        <dbReference type="EMBL" id="KAJ9109605.1"/>
    </source>
</evidence>
<sequence>MTTLKRAAVQGASVVSKKPKTITDFFRSLETIRTVSTSSKLPQTQKSPLPKPSQQTPNSTHDVSDDPDYSKFCSQHNFNKEEWVALLSEEQKSLLALEIANLHVSWLAFLHKTITQPYFLNLKRFLAKQVGKTIFPPSSQVYSWSHYTPLPTVKCIIMGQDPYHNHNQAHGLAFSVLEPTRPPPLLLNIYKALKLDFPSFEVPDYKTLASAGKPGGGNLTKWAKNGVLMLNAVLTVESHKANSHAGQGWEKFTEEVLRVAIEYCAKTPNNGIAIMAWGSPAQKRVLMFNKQLADSNKYIVIKSVHPSPLSASRGWFDLHVFRQCNEWMGEHGYTKVDWGVMEGNVVE</sequence>
<protein>
    <submittedName>
        <fullName evidence="1">Uncharacterized protein</fullName>
    </submittedName>
</protein>
<gene>
    <name evidence="1" type="ORF">QFC19_002046</name>
</gene>
<evidence type="ECO:0000313" key="2">
    <source>
        <dbReference type="Proteomes" id="UP001241377"/>
    </source>
</evidence>
<accession>A0ACC2WEM1</accession>
<keyword evidence="2" id="KW-1185">Reference proteome</keyword>
<dbReference type="EMBL" id="JASBWR010000017">
    <property type="protein sequence ID" value="KAJ9109605.1"/>
    <property type="molecule type" value="Genomic_DNA"/>
</dbReference>
<comment type="caution">
    <text evidence="1">The sequence shown here is derived from an EMBL/GenBank/DDBJ whole genome shotgun (WGS) entry which is preliminary data.</text>
</comment>
<proteinExistence type="predicted"/>
<organism evidence="1 2">
    <name type="scientific">Naganishia cerealis</name>
    <dbReference type="NCBI Taxonomy" id="610337"/>
    <lineage>
        <taxon>Eukaryota</taxon>
        <taxon>Fungi</taxon>
        <taxon>Dikarya</taxon>
        <taxon>Basidiomycota</taxon>
        <taxon>Agaricomycotina</taxon>
        <taxon>Tremellomycetes</taxon>
        <taxon>Filobasidiales</taxon>
        <taxon>Filobasidiaceae</taxon>
        <taxon>Naganishia</taxon>
    </lineage>
</organism>